<dbReference type="EMBL" id="CP015217">
    <property type="protein sequence ID" value="AOP33895.1"/>
    <property type="molecule type" value="Genomic_DNA"/>
</dbReference>
<accession>A0A1D7UWH6</accession>
<dbReference type="Gene3D" id="3.10.20.30">
    <property type="match status" value="1"/>
</dbReference>
<name>A0A1D7UWH6_9LEPT</name>
<dbReference type="InterPro" id="IPR003749">
    <property type="entry name" value="ThiS/MoaD-like"/>
</dbReference>
<dbReference type="OrthoDB" id="9810692at2"/>
<dbReference type="SUPFAM" id="SSF54285">
    <property type="entry name" value="MoaD/ThiS"/>
    <property type="match status" value="1"/>
</dbReference>
<protein>
    <submittedName>
        <fullName evidence="1">Thiamine biosynthesis protein ThiS</fullName>
    </submittedName>
</protein>
<dbReference type="PANTHER" id="PTHR34472">
    <property type="entry name" value="SULFUR CARRIER PROTEIN THIS"/>
    <property type="match status" value="1"/>
</dbReference>
<dbReference type="RefSeq" id="WP_069607126.1">
    <property type="nucleotide sequence ID" value="NZ_CP015217.1"/>
</dbReference>
<dbReference type="KEGG" id="laj:A0128_08610"/>
<proteinExistence type="predicted"/>
<gene>
    <name evidence="1" type="ORF">A0128_08610</name>
</gene>
<dbReference type="PANTHER" id="PTHR34472:SF1">
    <property type="entry name" value="SULFUR CARRIER PROTEIN THIS"/>
    <property type="match status" value="1"/>
</dbReference>
<organism evidence="1 2">
    <name type="scientific">Leptospira tipperaryensis</name>
    <dbReference type="NCBI Taxonomy" id="2564040"/>
    <lineage>
        <taxon>Bacteria</taxon>
        <taxon>Pseudomonadati</taxon>
        <taxon>Spirochaetota</taxon>
        <taxon>Spirochaetia</taxon>
        <taxon>Leptospirales</taxon>
        <taxon>Leptospiraceae</taxon>
        <taxon>Leptospira</taxon>
    </lineage>
</organism>
<sequence length="66" mass="7546">MKVNGKKLPLSDLKSSQIPDLLEYLKIKPDMVAIQRNGSILKREFWGQTELMEEDQLEILRFVGGG</sequence>
<evidence type="ECO:0000313" key="1">
    <source>
        <dbReference type="EMBL" id="AOP33895.1"/>
    </source>
</evidence>
<dbReference type="InterPro" id="IPR012675">
    <property type="entry name" value="Beta-grasp_dom_sf"/>
</dbReference>
<dbReference type="Pfam" id="PF02597">
    <property type="entry name" value="ThiS"/>
    <property type="match status" value="1"/>
</dbReference>
<dbReference type="Proteomes" id="UP000094197">
    <property type="component" value="Chromosome 1"/>
</dbReference>
<dbReference type="InterPro" id="IPR016155">
    <property type="entry name" value="Mopterin_synth/thiamin_S_b"/>
</dbReference>
<dbReference type="AlphaFoldDB" id="A0A1D7UWH6"/>
<reference evidence="1 2" key="1">
    <citation type="submission" date="2016-04" db="EMBL/GenBank/DDBJ databases">
        <title>Complete genome seqeunce of Leptospira alstonii serovar Room22.</title>
        <authorList>
            <person name="Nally J.E."/>
            <person name="Bayles D.O."/>
            <person name="Hurley D."/>
            <person name="Fanning S."/>
            <person name="McMahon B.J."/>
            <person name="Arent Z."/>
        </authorList>
    </citation>
    <scope>NUCLEOTIDE SEQUENCE [LARGE SCALE GENOMIC DNA]</scope>
    <source>
        <strain evidence="1 2">GWTS #1</strain>
    </source>
</reference>
<keyword evidence="2" id="KW-1185">Reference proteome</keyword>
<evidence type="ECO:0000313" key="2">
    <source>
        <dbReference type="Proteomes" id="UP000094197"/>
    </source>
</evidence>
<dbReference type="NCBIfam" id="TIGR01683">
    <property type="entry name" value="thiS"/>
    <property type="match status" value="1"/>
</dbReference>
<dbReference type="InterPro" id="IPR010035">
    <property type="entry name" value="Thi_S"/>
</dbReference>
<dbReference type="CDD" id="cd00565">
    <property type="entry name" value="Ubl_ThiS"/>
    <property type="match status" value="1"/>
</dbReference>